<organism evidence="1 2">
    <name type="scientific">Rhabditophanes sp. KR3021</name>
    <dbReference type="NCBI Taxonomy" id="114890"/>
    <lineage>
        <taxon>Eukaryota</taxon>
        <taxon>Metazoa</taxon>
        <taxon>Ecdysozoa</taxon>
        <taxon>Nematoda</taxon>
        <taxon>Chromadorea</taxon>
        <taxon>Rhabditida</taxon>
        <taxon>Tylenchina</taxon>
        <taxon>Panagrolaimomorpha</taxon>
        <taxon>Strongyloidoidea</taxon>
        <taxon>Alloionematidae</taxon>
        <taxon>Rhabditophanes</taxon>
    </lineage>
</organism>
<accession>A0AC35U1T9</accession>
<evidence type="ECO:0000313" key="1">
    <source>
        <dbReference type="Proteomes" id="UP000095286"/>
    </source>
</evidence>
<dbReference type="WBParaSite" id="RSKR_0000651575.1">
    <property type="protein sequence ID" value="RSKR_0000651575.1"/>
    <property type="gene ID" value="RSKR_0000651575"/>
</dbReference>
<protein>
    <submittedName>
        <fullName evidence="2">Saposin B-type domain-containing protein</fullName>
    </submittedName>
</protein>
<sequence length="124" mass="13711">MAKSSLFYVICLFVTLAWLETSGIVVAPPRKTNSHLSDMGCDVCAHSVALCTSNYDSSYSNIKQQMNNFCLKYGDYTFTCLSFVEIDLKEIYTDAHNPNILPNNVCLRLGLCNGPTNAWGLGLN</sequence>
<evidence type="ECO:0000313" key="2">
    <source>
        <dbReference type="WBParaSite" id="RSKR_0000651575.1"/>
    </source>
</evidence>
<name>A0AC35U1T9_9BILA</name>
<proteinExistence type="predicted"/>
<dbReference type="Proteomes" id="UP000095286">
    <property type="component" value="Unplaced"/>
</dbReference>
<reference evidence="2" key="1">
    <citation type="submission" date="2016-11" db="UniProtKB">
        <authorList>
            <consortium name="WormBaseParasite"/>
        </authorList>
    </citation>
    <scope>IDENTIFICATION</scope>
    <source>
        <strain evidence="2">KR3021</strain>
    </source>
</reference>